<comment type="similarity">
    <text evidence="2">Belongs to the acyl-CoA dehydrogenase family.</text>
</comment>
<dbReference type="InterPro" id="IPR009075">
    <property type="entry name" value="AcylCo_DH/oxidase_C"/>
</dbReference>
<proteinExistence type="inferred from homology"/>
<dbReference type="InterPro" id="IPR037069">
    <property type="entry name" value="AcylCoA_DH/ox_N_sf"/>
</dbReference>
<organism evidence="7 8">
    <name type="scientific">Gordonia terrae</name>
    <dbReference type="NCBI Taxonomy" id="2055"/>
    <lineage>
        <taxon>Bacteria</taxon>
        <taxon>Bacillati</taxon>
        <taxon>Actinomycetota</taxon>
        <taxon>Actinomycetes</taxon>
        <taxon>Mycobacteriales</taxon>
        <taxon>Gordoniaceae</taxon>
        <taxon>Gordonia</taxon>
    </lineage>
</organism>
<dbReference type="GO" id="GO:0003995">
    <property type="term" value="F:acyl-CoA dehydrogenase activity"/>
    <property type="evidence" value="ECO:0007669"/>
    <property type="project" value="TreeGrafter"/>
</dbReference>
<dbReference type="Proteomes" id="UP000247118">
    <property type="component" value="Chromosome"/>
</dbReference>
<evidence type="ECO:0000256" key="4">
    <source>
        <dbReference type="ARBA" id="ARBA00022827"/>
    </source>
</evidence>
<comment type="cofactor">
    <cofactor evidence="1">
        <name>FAD</name>
        <dbReference type="ChEBI" id="CHEBI:57692"/>
    </cofactor>
</comment>
<feature type="domain" description="Acyl-CoA dehydrogenase/oxidase C-terminal" evidence="6">
    <location>
        <begin position="198"/>
        <end position="310"/>
    </location>
</feature>
<dbReference type="PANTHER" id="PTHR43884">
    <property type="entry name" value="ACYL-COA DEHYDROGENASE"/>
    <property type="match status" value="1"/>
</dbReference>
<evidence type="ECO:0000256" key="3">
    <source>
        <dbReference type="ARBA" id="ARBA00022630"/>
    </source>
</evidence>
<dbReference type="Gene3D" id="1.20.140.10">
    <property type="entry name" value="Butyryl-CoA Dehydrogenase, subunit A, domain 3"/>
    <property type="match status" value="1"/>
</dbReference>
<dbReference type="AlphaFoldDB" id="A0AAD0KBN3"/>
<dbReference type="PANTHER" id="PTHR43884:SF20">
    <property type="entry name" value="ACYL-COA DEHYDROGENASE FADE28"/>
    <property type="match status" value="1"/>
</dbReference>
<dbReference type="Pfam" id="PF00441">
    <property type="entry name" value="Acyl-CoA_dh_1"/>
    <property type="match status" value="1"/>
</dbReference>
<evidence type="ECO:0000256" key="1">
    <source>
        <dbReference type="ARBA" id="ARBA00001974"/>
    </source>
</evidence>
<dbReference type="EMBL" id="CP029604">
    <property type="protein sequence ID" value="AWO82991.1"/>
    <property type="molecule type" value="Genomic_DNA"/>
</dbReference>
<name>A0AAD0KBN3_9ACTN</name>
<dbReference type="Gene3D" id="1.10.540.10">
    <property type="entry name" value="Acyl-CoA dehydrogenase/oxidase, N-terminal domain"/>
    <property type="match status" value="1"/>
</dbReference>
<evidence type="ECO:0000256" key="5">
    <source>
        <dbReference type="ARBA" id="ARBA00023002"/>
    </source>
</evidence>
<dbReference type="GeneID" id="32687103"/>
<sequence>MSEMSAELISATSAMLGRFPLTPGTPAPGVDEALWEALSDAGFTSIDVAEDAGGQGGTLADAAAVFSTLTEAGAITPFAEHALLGTWLAGSGGLSVGNGISTVAAISDGAVRFDGDRLHLTGAIRDVVHVSTADVVVVLVETVGAPMVATFALDGPGVNLGAGTDAQGVSFGDVVFEDAPASESAPSSITSADLTDRGALVYAIALTAAATAVRDLTVRYASERTQFGRPLVKFQAIQHRIAMIAAQTTLMETAVATALRSAADRTPITSNTIAAAKIVTSLHAHQIAAGAHQIHGAIGFTSEHHLGRHTTALWSWRDRYGTETQWADELGARILDSGTDPWDVITGTVHSSATGSTP</sequence>
<evidence type="ECO:0000313" key="7">
    <source>
        <dbReference type="EMBL" id="AWO82991.1"/>
    </source>
</evidence>
<protein>
    <submittedName>
        <fullName evidence="7">Acyl-CoA dehydrogenase</fullName>
    </submittedName>
</protein>
<keyword evidence="5" id="KW-0560">Oxidoreductase</keyword>
<dbReference type="SUPFAM" id="SSF56645">
    <property type="entry name" value="Acyl-CoA dehydrogenase NM domain-like"/>
    <property type="match status" value="1"/>
</dbReference>
<keyword evidence="4" id="KW-0274">FAD</keyword>
<dbReference type="SUPFAM" id="SSF47203">
    <property type="entry name" value="Acyl-CoA dehydrogenase C-terminal domain-like"/>
    <property type="match status" value="1"/>
</dbReference>
<dbReference type="GO" id="GO:0050660">
    <property type="term" value="F:flavin adenine dinucleotide binding"/>
    <property type="evidence" value="ECO:0007669"/>
    <property type="project" value="InterPro"/>
</dbReference>
<dbReference type="InterPro" id="IPR009100">
    <property type="entry name" value="AcylCoA_DH/oxidase_NM_dom_sf"/>
</dbReference>
<gene>
    <name evidence="7" type="ORF">DLJ61_05035</name>
</gene>
<reference evidence="7 8" key="1">
    <citation type="submission" date="2018-05" db="EMBL/GenBank/DDBJ databases">
        <title>Complete genome sequence of Gordonia terrae NRRL B-16283.</title>
        <authorList>
            <person name="Garlena R.A."/>
            <person name="Russell D.A."/>
            <person name="Hatfull G.F."/>
        </authorList>
    </citation>
    <scope>NUCLEOTIDE SEQUENCE [LARGE SCALE GENOMIC DNA]</scope>
    <source>
        <strain evidence="7 8">NRRL B-16283</strain>
    </source>
</reference>
<evidence type="ECO:0000313" key="8">
    <source>
        <dbReference type="Proteomes" id="UP000247118"/>
    </source>
</evidence>
<dbReference type="KEGG" id="gta:BCM27_04995"/>
<dbReference type="RefSeq" id="WP_004023169.1">
    <property type="nucleotide sequence ID" value="NZ_CABEIC010000002.1"/>
</dbReference>
<evidence type="ECO:0000256" key="2">
    <source>
        <dbReference type="ARBA" id="ARBA00009347"/>
    </source>
</evidence>
<evidence type="ECO:0000259" key="6">
    <source>
        <dbReference type="Pfam" id="PF00441"/>
    </source>
</evidence>
<keyword evidence="3" id="KW-0285">Flavoprotein</keyword>
<dbReference type="InterPro" id="IPR036250">
    <property type="entry name" value="AcylCo_DH-like_C"/>
</dbReference>
<accession>A0AAD0KBN3</accession>